<protein>
    <recommendedName>
        <fullName evidence="6">Cuticle protein</fullName>
    </recommendedName>
</protein>
<reference evidence="3" key="1">
    <citation type="submission" date="2007-03" db="EMBL/GenBank/DDBJ databases">
        <title>Annotation of Culex pipiens quinquefasciatus.</title>
        <authorList>
            <consortium name="The Broad Institute Genome Sequencing Platform"/>
            <person name="Atkinson P.W."/>
            <person name="Hemingway J."/>
            <person name="Christensen B.M."/>
            <person name="Higgs S."/>
            <person name="Kodira C."/>
            <person name="Hannick L."/>
            <person name="Megy K."/>
            <person name="O'Leary S."/>
            <person name="Pearson M."/>
            <person name="Haas B.J."/>
            <person name="Mauceli E."/>
            <person name="Wortman J.R."/>
            <person name="Lee N.H."/>
            <person name="Guigo R."/>
            <person name="Stanke M."/>
            <person name="Alvarado L."/>
            <person name="Amedeo P."/>
            <person name="Antoine C.H."/>
            <person name="Arensburger P."/>
            <person name="Bidwell S.L."/>
            <person name="Crawford M."/>
            <person name="Camaro F."/>
            <person name="Devon K."/>
            <person name="Engels R."/>
            <person name="Hammond M."/>
            <person name="Howarth C."/>
            <person name="Koehrsen M."/>
            <person name="Lawson D."/>
            <person name="Montgomery P."/>
            <person name="Nene V."/>
            <person name="Nusbaum C."/>
            <person name="Puiu D."/>
            <person name="Romero-Severson J."/>
            <person name="Severson D.W."/>
            <person name="Shumway M."/>
            <person name="Sisk P."/>
            <person name="Stolte C."/>
            <person name="Zeng Q."/>
            <person name="Eisenstadt E."/>
            <person name="Fraser-Liggett C."/>
            <person name="Strausberg R."/>
            <person name="Galagan J."/>
            <person name="Birren B."/>
            <person name="Collins F.H."/>
        </authorList>
    </citation>
    <scope>NUCLEOTIDE SEQUENCE [LARGE SCALE GENOMIC DNA]</scope>
    <source>
        <strain evidence="3">JHB</strain>
    </source>
</reference>
<dbReference type="EnsemblMetazoa" id="CPIJ002802-RA">
    <property type="protein sequence ID" value="CPIJ002802-PA"/>
    <property type="gene ID" value="CPIJ002802"/>
</dbReference>
<dbReference type="KEGG" id="cqu:CpipJ_CPIJ002802"/>
<evidence type="ECO:0000313" key="4">
    <source>
        <dbReference type="EnsemblMetazoa" id="CPIJ002802-PA"/>
    </source>
</evidence>
<organism>
    <name type="scientific">Culex quinquefasciatus</name>
    <name type="common">Southern house mosquito</name>
    <name type="synonym">Culex pungens</name>
    <dbReference type="NCBI Taxonomy" id="7176"/>
    <lineage>
        <taxon>Eukaryota</taxon>
        <taxon>Metazoa</taxon>
        <taxon>Ecdysozoa</taxon>
        <taxon>Arthropoda</taxon>
        <taxon>Hexapoda</taxon>
        <taxon>Insecta</taxon>
        <taxon>Pterygota</taxon>
        <taxon>Neoptera</taxon>
        <taxon>Endopterygota</taxon>
        <taxon>Diptera</taxon>
        <taxon>Nematocera</taxon>
        <taxon>Culicoidea</taxon>
        <taxon>Culicidae</taxon>
        <taxon>Culicinae</taxon>
        <taxon>Culicini</taxon>
        <taxon>Culex</taxon>
        <taxon>Culex</taxon>
    </lineage>
</organism>
<dbReference type="GO" id="GO:0042302">
    <property type="term" value="F:structural constituent of cuticle"/>
    <property type="evidence" value="ECO:0007669"/>
    <property type="project" value="UniProtKB-KW"/>
</dbReference>
<dbReference type="Pfam" id="PF11018">
    <property type="entry name" value="Cuticle_3"/>
    <property type="match status" value="1"/>
</dbReference>
<sequence length="200" mass="21163">MFWIVFVQVGPLLDLETGLDFVVFLASLAVASAGYLHEAPLSYSTLSHATPLAYNSYAHAVPVTYAAHASYATPAIGATHESTFRGHDATVSHHSKAVDTAFSSVRKSDTRITNEAPKLAYTSYAAPAVATYAHAAPALSYTRSYPTALSYPRSYAAPALATYAHAAPVVAAHATKTLTYSPAVEVAHVAYDGSHAHYAF</sequence>
<dbReference type="PANTHER" id="PTHR39068">
    <property type="entry name" value="LARVAL/PUPAL CUTICLE PROTEIN H1C-LIKE PROTEIN-RELATED"/>
    <property type="match status" value="1"/>
</dbReference>
<keyword evidence="5" id="KW-1185">Reference proteome</keyword>
<dbReference type="EMBL" id="DS231858">
    <property type="protein sequence ID" value="EDS38853.1"/>
    <property type="molecule type" value="Genomic_DNA"/>
</dbReference>
<dbReference type="VEuPathDB" id="VectorBase:CPIJ002802"/>
<proteinExistence type="predicted"/>
<evidence type="ECO:0008006" key="6">
    <source>
        <dbReference type="Google" id="ProtNLM"/>
    </source>
</evidence>
<evidence type="ECO:0000313" key="5">
    <source>
        <dbReference type="Proteomes" id="UP000002320"/>
    </source>
</evidence>
<dbReference type="OMA" id="VYHAYSA"/>
<evidence type="ECO:0000256" key="2">
    <source>
        <dbReference type="ARBA" id="ARBA00022737"/>
    </source>
</evidence>
<dbReference type="PANTHER" id="PTHR39068:SF2">
    <property type="entry name" value="MIP24391P"/>
    <property type="match status" value="1"/>
</dbReference>
<dbReference type="eggNOG" id="ENOG502SQRW">
    <property type="taxonomic scope" value="Eukaryota"/>
</dbReference>
<dbReference type="InterPro" id="IPR022727">
    <property type="entry name" value="Cuticle_C1"/>
</dbReference>
<dbReference type="HOGENOM" id="CLU_073178_0_0_1"/>
<dbReference type="VEuPathDB" id="VectorBase:CQUJHB007833"/>
<dbReference type="InParanoid" id="B0W8C4"/>
<name>B0W8C4_CULQU</name>
<keyword evidence="1" id="KW-0193">Cuticle</keyword>
<accession>B0W8C4</accession>
<gene>
    <name evidence="4" type="primary">6034670</name>
    <name evidence="3" type="ORF">CpipJ_CPIJ002802</name>
</gene>
<evidence type="ECO:0000313" key="3">
    <source>
        <dbReference type="EMBL" id="EDS38853.1"/>
    </source>
</evidence>
<reference evidence="4" key="2">
    <citation type="submission" date="2021-02" db="UniProtKB">
        <authorList>
            <consortium name="EnsemblMetazoa"/>
        </authorList>
    </citation>
    <scope>IDENTIFICATION</scope>
    <source>
        <strain evidence="4">JHB</strain>
    </source>
</reference>
<evidence type="ECO:0000256" key="1">
    <source>
        <dbReference type="ARBA" id="ARBA00022460"/>
    </source>
</evidence>
<dbReference type="AlphaFoldDB" id="B0W8C4"/>
<dbReference type="STRING" id="7176.B0W8C4"/>
<dbReference type="Proteomes" id="UP000002320">
    <property type="component" value="Unassembled WGS sequence"/>
</dbReference>
<dbReference type="OrthoDB" id="6630852at2759"/>
<keyword evidence="2" id="KW-0677">Repeat</keyword>